<proteinExistence type="inferred from homology"/>
<dbReference type="CDD" id="cd03443">
    <property type="entry name" value="PaaI_thioesterase"/>
    <property type="match status" value="1"/>
</dbReference>
<dbReference type="NCBIfam" id="TIGR00369">
    <property type="entry name" value="unchar_dom_1"/>
    <property type="match status" value="1"/>
</dbReference>
<evidence type="ECO:0000259" key="3">
    <source>
        <dbReference type="Pfam" id="PF03061"/>
    </source>
</evidence>
<dbReference type="GO" id="GO:0047617">
    <property type="term" value="F:fatty acyl-CoA hydrolase activity"/>
    <property type="evidence" value="ECO:0007669"/>
    <property type="project" value="InterPro"/>
</dbReference>
<dbReference type="RefSeq" id="WP_106525044.1">
    <property type="nucleotide sequence ID" value="NZ_PYGD01000013.1"/>
</dbReference>
<reference evidence="4 5" key="1">
    <citation type="submission" date="2018-03" db="EMBL/GenBank/DDBJ databases">
        <title>Genomic Encyclopedia of Type Strains, Phase III (KMG-III): the genomes of soil and plant-associated and newly described type strains.</title>
        <authorList>
            <person name="Whitman W."/>
        </authorList>
    </citation>
    <scope>NUCLEOTIDE SEQUENCE [LARGE SCALE GENOMIC DNA]</scope>
    <source>
        <strain evidence="4 5">CGMCC 1.12700</strain>
    </source>
</reference>
<dbReference type="SUPFAM" id="SSF54637">
    <property type="entry name" value="Thioesterase/thiol ester dehydrase-isomerase"/>
    <property type="match status" value="1"/>
</dbReference>
<gene>
    <name evidence="4" type="ORF">B0I18_11327</name>
</gene>
<keyword evidence="5" id="KW-1185">Reference proteome</keyword>
<dbReference type="Pfam" id="PF03061">
    <property type="entry name" value="4HBT"/>
    <property type="match status" value="1"/>
</dbReference>
<dbReference type="AlphaFoldDB" id="A0A2P8CVN3"/>
<protein>
    <submittedName>
        <fullName evidence="4">Uncharacterized protein (TIGR00369 family)</fullName>
    </submittedName>
</protein>
<accession>A0A2P8CVN3</accession>
<dbReference type="EMBL" id="PYGD01000013">
    <property type="protein sequence ID" value="PSK89015.1"/>
    <property type="molecule type" value="Genomic_DNA"/>
</dbReference>
<dbReference type="PANTHER" id="PTHR21660:SF1">
    <property type="entry name" value="ACYL-COENZYME A THIOESTERASE 13"/>
    <property type="match status" value="1"/>
</dbReference>
<organism evidence="4 5">
    <name type="scientific">Taibaiella chishuiensis</name>
    <dbReference type="NCBI Taxonomy" id="1434707"/>
    <lineage>
        <taxon>Bacteria</taxon>
        <taxon>Pseudomonadati</taxon>
        <taxon>Bacteroidota</taxon>
        <taxon>Chitinophagia</taxon>
        <taxon>Chitinophagales</taxon>
        <taxon>Chitinophagaceae</taxon>
        <taxon>Taibaiella</taxon>
    </lineage>
</organism>
<comment type="similarity">
    <text evidence="1">Belongs to the thioesterase PaaI family.</text>
</comment>
<evidence type="ECO:0000256" key="1">
    <source>
        <dbReference type="ARBA" id="ARBA00008324"/>
    </source>
</evidence>
<dbReference type="InterPro" id="IPR029069">
    <property type="entry name" value="HotDog_dom_sf"/>
</dbReference>
<dbReference type="InterPro" id="IPR003736">
    <property type="entry name" value="PAAI_dom"/>
</dbReference>
<dbReference type="PANTHER" id="PTHR21660">
    <property type="entry name" value="THIOESTERASE SUPERFAMILY MEMBER-RELATED"/>
    <property type="match status" value="1"/>
</dbReference>
<comment type="caution">
    <text evidence="4">The sequence shown here is derived from an EMBL/GenBank/DDBJ whole genome shotgun (WGS) entry which is preliminary data.</text>
</comment>
<evidence type="ECO:0000313" key="4">
    <source>
        <dbReference type="EMBL" id="PSK89015.1"/>
    </source>
</evidence>
<dbReference type="Gene3D" id="3.10.129.10">
    <property type="entry name" value="Hotdog Thioesterase"/>
    <property type="match status" value="1"/>
</dbReference>
<evidence type="ECO:0000256" key="2">
    <source>
        <dbReference type="ARBA" id="ARBA00022801"/>
    </source>
</evidence>
<dbReference type="InterPro" id="IPR006683">
    <property type="entry name" value="Thioestr_dom"/>
</dbReference>
<dbReference type="Proteomes" id="UP000240572">
    <property type="component" value="Unassembled WGS sequence"/>
</dbReference>
<dbReference type="InterPro" id="IPR039298">
    <property type="entry name" value="ACOT13"/>
</dbReference>
<dbReference type="OrthoDB" id="32575at2"/>
<keyword evidence="2" id="KW-0378">Hydrolase</keyword>
<sequence length="152" mass="16863">MAAKLLERLREMQGTVIEDSRSPAGNWLKPRLEQIEKGKAVMSVLIRREMCNPFGNIHGGMMSLVIDEAIGWAIVSLEAELHYTSVSLHTDFLYAASEGERITAVAEIIRQGKKIINAEVRVFNDRDVLLSKATSNLVSTGMQILHTQGSLK</sequence>
<name>A0A2P8CVN3_9BACT</name>
<evidence type="ECO:0000313" key="5">
    <source>
        <dbReference type="Proteomes" id="UP000240572"/>
    </source>
</evidence>
<feature type="domain" description="Thioesterase" evidence="3">
    <location>
        <begin position="54"/>
        <end position="129"/>
    </location>
</feature>